<evidence type="ECO:0000256" key="1">
    <source>
        <dbReference type="ARBA" id="ARBA00022691"/>
    </source>
</evidence>
<keyword evidence="3" id="KW-0408">Iron</keyword>
<dbReference type="InterPro" id="IPR013785">
    <property type="entry name" value="Aldolase_TIM"/>
</dbReference>
<dbReference type="Pfam" id="PF04055">
    <property type="entry name" value="Radical_SAM"/>
    <property type="match status" value="1"/>
</dbReference>
<proteinExistence type="predicted"/>
<dbReference type="SUPFAM" id="SSF102114">
    <property type="entry name" value="Radical SAM enzymes"/>
    <property type="match status" value="1"/>
</dbReference>
<dbReference type="Gene3D" id="3.20.20.70">
    <property type="entry name" value="Aldolase class I"/>
    <property type="match status" value="1"/>
</dbReference>
<dbReference type="EMBL" id="CAKMMF010000009">
    <property type="protein sequence ID" value="CAH1203909.1"/>
    <property type="molecule type" value="Genomic_DNA"/>
</dbReference>
<organism evidence="6 7">
    <name type="scientific">Paenibacillus plantiphilus</name>
    <dbReference type="NCBI Taxonomy" id="2905650"/>
    <lineage>
        <taxon>Bacteria</taxon>
        <taxon>Bacillati</taxon>
        <taxon>Bacillota</taxon>
        <taxon>Bacilli</taxon>
        <taxon>Bacillales</taxon>
        <taxon>Paenibacillaceae</taxon>
        <taxon>Paenibacillus</taxon>
    </lineage>
</organism>
<dbReference type="SFLD" id="SFLDS00029">
    <property type="entry name" value="Radical_SAM"/>
    <property type="match status" value="1"/>
</dbReference>
<evidence type="ECO:0000313" key="7">
    <source>
        <dbReference type="Proteomes" id="UP000838686"/>
    </source>
</evidence>
<protein>
    <recommendedName>
        <fullName evidence="5">Radical SAM core domain-containing protein</fullName>
    </recommendedName>
</protein>
<accession>A0ABN8GGH3</accession>
<keyword evidence="2" id="KW-0479">Metal-binding</keyword>
<reference evidence="6" key="1">
    <citation type="submission" date="2022-01" db="EMBL/GenBank/DDBJ databases">
        <authorList>
            <person name="Criscuolo A."/>
        </authorList>
    </citation>
    <scope>NUCLEOTIDE SEQUENCE</scope>
    <source>
        <strain evidence="6">CIP111893</strain>
    </source>
</reference>
<evidence type="ECO:0000256" key="2">
    <source>
        <dbReference type="ARBA" id="ARBA00022723"/>
    </source>
</evidence>
<evidence type="ECO:0000256" key="3">
    <source>
        <dbReference type="ARBA" id="ARBA00023004"/>
    </source>
</evidence>
<evidence type="ECO:0000259" key="5">
    <source>
        <dbReference type="Pfam" id="PF04055"/>
    </source>
</evidence>
<keyword evidence="7" id="KW-1185">Reference proteome</keyword>
<feature type="domain" description="Radical SAM core" evidence="5">
    <location>
        <begin position="26"/>
        <end position="128"/>
    </location>
</feature>
<name>A0ABN8GGH3_9BACL</name>
<keyword evidence="4" id="KW-0411">Iron-sulfur</keyword>
<gene>
    <name evidence="6" type="ORF">PAECIP111893_02117</name>
</gene>
<evidence type="ECO:0000313" key="6">
    <source>
        <dbReference type="EMBL" id="CAH1203909.1"/>
    </source>
</evidence>
<dbReference type="Proteomes" id="UP000838686">
    <property type="component" value="Unassembled WGS sequence"/>
</dbReference>
<dbReference type="InterPro" id="IPR058240">
    <property type="entry name" value="rSAM_sf"/>
</dbReference>
<comment type="caution">
    <text evidence="6">The sequence shown here is derived from an EMBL/GenBank/DDBJ whole genome shotgun (WGS) entry which is preliminary data.</text>
</comment>
<dbReference type="RefSeq" id="WP_236341289.1">
    <property type="nucleotide sequence ID" value="NZ_CAKMMF010000009.1"/>
</dbReference>
<keyword evidence="1" id="KW-0949">S-adenosyl-L-methionine</keyword>
<dbReference type="InterPro" id="IPR007197">
    <property type="entry name" value="rSAM"/>
</dbReference>
<evidence type="ECO:0000256" key="4">
    <source>
        <dbReference type="ARBA" id="ARBA00023014"/>
    </source>
</evidence>
<sequence length="225" mass="25995">MLTFYPRMIRTFEDWPGHVSLLIHSWNGCNMRCYGCHNHEELIASKPVGFLTADAVLERIRGCGTLFDAVLLSGGEFLINEMAAMEQFLSGLRSVFRGNIIVFTNGAYPQKLRRLLHARLIDGVHMDMKLPFHCLDPEEDREVIEAIIGIAPSKRLCRDIVDSLAVVIHHNSPFSQIRTVRYPQLCEQYFEEIKQYVNQLNHKYNSTVPYFLNPYFQPEQALSQY</sequence>